<feature type="domain" description="DUF4124" evidence="3">
    <location>
        <begin position="12"/>
        <end position="56"/>
    </location>
</feature>
<dbReference type="RefSeq" id="WP_210853934.1">
    <property type="nucleotide sequence ID" value="NZ_JAGQDD010000006.1"/>
</dbReference>
<evidence type="ECO:0000256" key="1">
    <source>
        <dbReference type="SAM" id="MobiDB-lite"/>
    </source>
</evidence>
<protein>
    <submittedName>
        <fullName evidence="4">DUF4124 domain-containing protein</fullName>
    </submittedName>
</protein>
<evidence type="ECO:0000256" key="2">
    <source>
        <dbReference type="SAM" id="SignalP"/>
    </source>
</evidence>
<proteinExistence type="predicted"/>
<gene>
    <name evidence="4" type="ORF">KAK03_10660</name>
</gene>
<dbReference type="Pfam" id="PF13511">
    <property type="entry name" value="DUF4124"/>
    <property type="match status" value="1"/>
</dbReference>
<dbReference type="InterPro" id="IPR025392">
    <property type="entry name" value="DUF4124"/>
</dbReference>
<feature type="compositionally biased region" description="Low complexity" evidence="1">
    <location>
        <begin position="93"/>
        <end position="102"/>
    </location>
</feature>
<evidence type="ECO:0000313" key="4">
    <source>
        <dbReference type="EMBL" id="MBQ0930947.1"/>
    </source>
</evidence>
<feature type="compositionally biased region" description="Basic and acidic residues" evidence="1">
    <location>
        <begin position="103"/>
        <end position="117"/>
    </location>
</feature>
<reference evidence="4 5" key="1">
    <citation type="submission" date="2021-04" db="EMBL/GenBank/DDBJ databases">
        <title>The genome sequence of Ideonella sp. 3Y2.</title>
        <authorList>
            <person name="Liu Y."/>
        </authorList>
    </citation>
    <scope>NUCLEOTIDE SEQUENCE [LARGE SCALE GENOMIC DNA]</scope>
    <source>
        <strain evidence="4 5">3Y2</strain>
    </source>
</reference>
<keyword evidence="5" id="KW-1185">Reference proteome</keyword>
<dbReference type="AlphaFoldDB" id="A0A941BFE0"/>
<name>A0A941BFE0_9BURK</name>
<organism evidence="4 5">
    <name type="scientific">Ideonella alba</name>
    <dbReference type="NCBI Taxonomy" id="2824118"/>
    <lineage>
        <taxon>Bacteria</taxon>
        <taxon>Pseudomonadati</taxon>
        <taxon>Pseudomonadota</taxon>
        <taxon>Betaproteobacteria</taxon>
        <taxon>Burkholderiales</taxon>
        <taxon>Sphaerotilaceae</taxon>
        <taxon>Ideonella</taxon>
    </lineage>
</organism>
<dbReference type="Proteomes" id="UP000676246">
    <property type="component" value="Unassembled WGS sequence"/>
</dbReference>
<feature type="chain" id="PRO_5037873756" evidence="2">
    <location>
        <begin position="25"/>
        <end position="165"/>
    </location>
</feature>
<evidence type="ECO:0000313" key="5">
    <source>
        <dbReference type="Proteomes" id="UP000676246"/>
    </source>
</evidence>
<accession>A0A941BFE0</accession>
<keyword evidence="2" id="KW-0732">Signal</keyword>
<comment type="caution">
    <text evidence="4">The sequence shown here is derived from an EMBL/GenBank/DDBJ whole genome shotgun (WGS) entry which is preliminary data.</text>
</comment>
<dbReference type="EMBL" id="JAGQDD010000006">
    <property type="protein sequence ID" value="MBQ0930947.1"/>
    <property type="molecule type" value="Genomic_DNA"/>
</dbReference>
<sequence length="165" mass="17751">MRRSTALLALACLALLPVVGSAQAIWKWKDANGTLQVSDTPPPTSVPDSAILSRPGGRSAEIVVGGTADAPASTPSRSDSALEARKREQQSGQKSADAARAAAAKERDQARREENCRQARQQQANLDSGMRMARLNDKGEREFLDDAARAAEAERVRQRIQQACN</sequence>
<evidence type="ECO:0000259" key="3">
    <source>
        <dbReference type="Pfam" id="PF13511"/>
    </source>
</evidence>
<feature type="region of interest" description="Disordered" evidence="1">
    <location>
        <begin position="35"/>
        <end position="131"/>
    </location>
</feature>
<feature type="signal peptide" evidence="2">
    <location>
        <begin position="1"/>
        <end position="24"/>
    </location>
</feature>
<feature type="compositionally biased region" description="Basic and acidic residues" evidence="1">
    <location>
        <begin position="80"/>
        <end position="89"/>
    </location>
</feature>